<gene>
    <name evidence="1" type="ORF">Q6294_31135</name>
</gene>
<reference evidence="1" key="1">
    <citation type="submission" date="2023-07" db="EMBL/GenBank/DDBJ databases">
        <authorList>
            <person name="Peng Z."/>
        </authorList>
    </citation>
    <scope>NUCLEOTIDE SEQUENCE</scope>
    <source>
        <strain evidence="1">KP219</strain>
    </source>
</reference>
<evidence type="ECO:0000313" key="2">
    <source>
        <dbReference type="Proteomes" id="UP001244490"/>
    </source>
</evidence>
<dbReference type="Proteomes" id="UP001244490">
    <property type="component" value="Unassembled WGS sequence"/>
</dbReference>
<dbReference type="EMBL" id="JAUUIA010000700">
    <property type="protein sequence ID" value="MDP0971398.1"/>
    <property type="molecule type" value="Genomic_DNA"/>
</dbReference>
<accession>A0AAW8AQB8</accession>
<feature type="non-terminal residue" evidence="1">
    <location>
        <position position="1"/>
    </location>
</feature>
<sequence length="86" mass="9113">ALRDAGRDARYPAWGPGYLREVVAAEAHAAGPETDAAVVVGAPARFVTDPSLDFAANAARFGPELAEEVQAQRDALRRQVAELLGR</sequence>
<name>A0AAW8AQB8_KLEPN</name>
<evidence type="ECO:0000313" key="1">
    <source>
        <dbReference type="EMBL" id="MDP0971398.1"/>
    </source>
</evidence>
<protein>
    <submittedName>
        <fullName evidence="1">Uncharacterized protein</fullName>
    </submittedName>
</protein>
<dbReference type="RefSeq" id="WP_305202499.1">
    <property type="nucleotide sequence ID" value="NZ_JAUUIA010000700.1"/>
</dbReference>
<comment type="caution">
    <text evidence="1">The sequence shown here is derived from an EMBL/GenBank/DDBJ whole genome shotgun (WGS) entry which is preliminary data.</text>
</comment>
<dbReference type="AlphaFoldDB" id="A0AAW8AQB8"/>
<feature type="non-terminal residue" evidence="1">
    <location>
        <position position="86"/>
    </location>
</feature>
<proteinExistence type="predicted"/>
<organism evidence="1 2">
    <name type="scientific">Klebsiella pneumoniae</name>
    <dbReference type="NCBI Taxonomy" id="573"/>
    <lineage>
        <taxon>Bacteria</taxon>
        <taxon>Pseudomonadati</taxon>
        <taxon>Pseudomonadota</taxon>
        <taxon>Gammaproteobacteria</taxon>
        <taxon>Enterobacterales</taxon>
        <taxon>Enterobacteriaceae</taxon>
        <taxon>Klebsiella/Raoultella group</taxon>
        <taxon>Klebsiella</taxon>
        <taxon>Klebsiella pneumoniae complex</taxon>
    </lineage>
</organism>